<organism evidence="2 3">
    <name type="scientific">Lophiotrema nucula</name>
    <dbReference type="NCBI Taxonomy" id="690887"/>
    <lineage>
        <taxon>Eukaryota</taxon>
        <taxon>Fungi</taxon>
        <taxon>Dikarya</taxon>
        <taxon>Ascomycota</taxon>
        <taxon>Pezizomycotina</taxon>
        <taxon>Dothideomycetes</taxon>
        <taxon>Pleosporomycetidae</taxon>
        <taxon>Pleosporales</taxon>
        <taxon>Lophiotremataceae</taxon>
        <taxon>Lophiotrema</taxon>
    </lineage>
</organism>
<name>A0A6A5YRI5_9PLEO</name>
<evidence type="ECO:0000256" key="1">
    <source>
        <dbReference type="SAM" id="MobiDB-lite"/>
    </source>
</evidence>
<accession>A0A6A5YRI5</accession>
<keyword evidence="3" id="KW-1185">Reference proteome</keyword>
<feature type="compositionally biased region" description="Low complexity" evidence="1">
    <location>
        <begin position="265"/>
        <end position="274"/>
    </location>
</feature>
<dbReference type="OrthoDB" id="3800972at2759"/>
<reference evidence="2" key="1">
    <citation type="journal article" date="2020" name="Stud. Mycol.">
        <title>101 Dothideomycetes genomes: a test case for predicting lifestyles and emergence of pathogens.</title>
        <authorList>
            <person name="Haridas S."/>
            <person name="Albert R."/>
            <person name="Binder M."/>
            <person name="Bloem J."/>
            <person name="Labutti K."/>
            <person name="Salamov A."/>
            <person name="Andreopoulos B."/>
            <person name="Baker S."/>
            <person name="Barry K."/>
            <person name="Bills G."/>
            <person name="Bluhm B."/>
            <person name="Cannon C."/>
            <person name="Castanera R."/>
            <person name="Culley D."/>
            <person name="Daum C."/>
            <person name="Ezra D."/>
            <person name="Gonzalez J."/>
            <person name="Henrissat B."/>
            <person name="Kuo A."/>
            <person name="Liang C."/>
            <person name="Lipzen A."/>
            <person name="Lutzoni F."/>
            <person name="Magnuson J."/>
            <person name="Mondo S."/>
            <person name="Nolan M."/>
            <person name="Ohm R."/>
            <person name="Pangilinan J."/>
            <person name="Park H.-J."/>
            <person name="Ramirez L."/>
            <person name="Alfaro M."/>
            <person name="Sun H."/>
            <person name="Tritt A."/>
            <person name="Yoshinaga Y."/>
            <person name="Zwiers L.-H."/>
            <person name="Turgeon B."/>
            <person name="Goodwin S."/>
            <person name="Spatafora J."/>
            <person name="Crous P."/>
            <person name="Grigoriev I."/>
        </authorList>
    </citation>
    <scope>NUCLEOTIDE SEQUENCE</scope>
    <source>
        <strain evidence="2">CBS 627.86</strain>
    </source>
</reference>
<protein>
    <submittedName>
        <fullName evidence="2">Uncharacterized protein</fullName>
    </submittedName>
</protein>
<feature type="compositionally biased region" description="Polar residues" evidence="1">
    <location>
        <begin position="181"/>
        <end position="202"/>
    </location>
</feature>
<feature type="region of interest" description="Disordered" evidence="1">
    <location>
        <begin position="265"/>
        <end position="287"/>
    </location>
</feature>
<evidence type="ECO:0000313" key="3">
    <source>
        <dbReference type="Proteomes" id="UP000799770"/>
    </source>
</evidence>
<feature type="compositionally biased region" description="Basic and acidic residues" evidence="1">
    <location>
        <begin position="613"/>
        <end position="624"/>
    </location>
</feature>
<feature type="region of interest" description="Disordered" evidence="1">
    <location>
        <begin position="160"/>
        <end position="214"/>
    </location>
</feature>
<feature type="compositionally biased region" description="Polar residues" evidence="1">
    <location>
        <begin position="1"/>
        <end position="15"/>
    </location>
</feature>
<sequence length="671" mass="73552">MSAQQPYDQQSSDNTGGEGLDEREEIKRRKLDHVLDQAYPGWGNEAYQSVQRLGIESQDDSGYLSISEVMASVGEEAFGRPCQAYSVPVDLAYSNGIQHTGLLVSSSSQYQHGSYATTDCPSALSKYDTDILSLARAASSPYTDTQPMSSMAALQPYLGSTAQPNGLHPVQGQGQVPYGNLSPSPSAQALSHQPTGSPQDFTHQCLGPPPPPPRPMPSGFNPYGMLVPGQAEMTHLAYAPYLEVDDALDEGEAIIARFEARSHAARAGHAAPPNRHSHQPHRSSSVLPGAPMYSQRHHALALELRAAPASVQPPDHLPIRSVQAALTNTQPHAPASLLPPRPPPPPPTAAKLLGGSHASLRMTTLLPWGYQRIKTFERLALLATKSNAPIPSFSDENVKGFFSAHASKVRFDHMIKSTAPPIDVDIRLLGKVRITTAELLTFFPLHIKWYDYIYRFIQNGWKVNDIAGYINYARQTDKADAIRANSLIAYQQDADEAIINNRKQGSKSRPLFKTTCFTTEKWMVPVDKKWNTLLRVCDYFLIDLADGVVNYPQNEHARLLTKAVQHAFEHDHHDVKISGIGAYAQKHGLGEGLEPMAWRGLKDGEHPDKAAKQALKVEIEEGRNRPKILHKKDGDEDDEEKSKNGEDLGSAAVERSADDKTGDEVGDDSMS</sequence>
<gene>
    <name evidence="2" type="ORF">BDV96DRAFT_670336</name>
</gene>
<evidence type="ECO:0000313" key="2">
    <source>
        <dbReference type="EMBL" id="KAF2108771.1"/>
    </source>
</evidence>
<dbReference type="AlphaFoldDB" id="A0A6A5YRI5"/>
<feature type="region of interest" description="Disordered" evidence="1">
    <location>
        <begin position="1"/>
        <end position="29"/>
    </location>
</feature>
<proteinExistence type="predicted"/>
<dbReference type="EMBL" id="ML977345">
    <property type="protein sequence ID" value="KAF2108771.1"/>
    <property type="molecule type" value="Genomic_DNA"/>
</dbReference>
<feature type="region of interest" description="Disordered" evidence="1">
    <location>
        <begin position="613"/>
        <end position="671"/>
    </location>
</feature>
<dbReference type="Proteomes" id="UP000799770">
    <property type="component" value="Unassembled WGS sequence"/>
</dbReference>